<keyword evidence="3" id="KW-0378">Hydrolase</keyword>
<gene>
    <name evidence="3" type="ORF">Q4494_07940</name>
</gene>
<feature type="domain" description="CN hydrolase" evidence="2">
    <location>
        <begin position="3"/>
        <end position="270"/>
    </location>
</feature>
<dbReference type="SUPFAM" id="SSF56317">
    <property type="entry name" value="Carbon-nitrogen hydrolase"/>
    <property type="match status" value="1"/>
</dbReference>
<name>A0AAW7XRL6_9RHOB</name>
<accession>A0AAW7XRL6</accession>
<dbReference type="InterPro" id="IPR044149">
    <property type="entry name" value="Nitrilases_CHs"/>
</dbReference>
<dbReference type="GO" id="GO:0016787">
    <property type="term" value="F:hydrolase activity"/>
    <property type="evidence" value="ECO:0007669"/>
    <property type="project" value="UniProtKB-KW"/>
</dbReference>
<dbReference type="InterPro" id="IPR003010">
    <property type="entry name" value="C-N_Hydrolase"/>
</dbReference>
<dbReference type="AlphaFoldDB" id="A0AAW7XRL6"/>
<evidence type="ECO:0000256" key="1">
    <source>
        <dbReference type="ARBA" id="ARBA00008129"/>
    </source>
</evidence>
<dbReference type="PROSITE" id="PS50263">
    <property type="entry name" value="CN_HYDROLASE"/>
    <property type="match status" value="1"/>
</dbReference>
<dbReference type="InterPro" id="IPR036526">
    <property type="entry name" value="C-N_Hydrolase_sf"/>
</dbReference>
<evidence type="ECO:0000313" key="3">
    <source>
        <dbReference type="EMBL" id="MDO6457003.1"/>
    </source>
</evidence>
<dbReference type="EMBL" id="JAUOPJ010000005">
    <property type="protein sequence ID" value="MDO6457003.1"/>
    <property type="molecule type" value="Genomic_DNA"/>
</dbReference>
<dbReference type="RefSeq" id="WP_303482784.1">
    <property type="nucleotide sequence ID" value="NZ_JAUOPJ010000005.1"/>
</dbReference>
<organism evidence="3 4">
    <name type="scientific">Celeribacter halophilus</name>
    <dbReference type="NCBI Taxonomy" id="576117"/>
    <lineage>
        <taxon>Bacteria</taxon>
        <taxon>Pseudomonadati</taxon>
        <taxon>Pseudomonadota</taxon>
        <taxon>Alphaproteobacteria</taxon>
        <taxon>Rhodobacterales</taxon>
        <taxon>Roseobacteraceae</taxon>
        <taxon>Celeribacter</taxon>
    </lineage>
</organism>
<dbReference type="Pfam" id="PF00795">
    <property type="entry name" value="CN_hydrolase"/>
    <property type="match status" value="1"/>
</dbReference>
<dbReference type="CDD" id="cd07564">
    <property type="entry name" value="nitrilases_CHs"/>
    <property type="match status" value="1"/>
</dbReference>
<dbReference type="PANTHER" id="PTHR46044">
    <property type="entry name" value="NITRILASE"/>
    <property type="match status" value="1"/>
</dbReference>
<dbReference type="PANTHER" id="PTHR46044:SF1">
    <property type="entry name" value="CN HYDROLASE DOMAIN-CONTAINING PROTEIN"/>
    <property type="match status" value="1"/>
</dbReference>
<protein>
    <submittedName>
        <fullName evidence="3">Carbon-nitrogen hydrolase family protein</fullName>
    </submittedName>
</protein>
<dbReference type="Gene3D" id="3.60.110.10">
    <property type="entry name" value="Carbon-nitrogen hydrolase"/>
    <property type="match status" value="1"/>
</dbReference>
<sequence length="305" mass="33842">MTIKAAVIQIGSVPFDTEATIRKIEIHVKKAAENKARLAVLPEALISGYPKGVDFGARVGGRSPEGRDEFARYYESAIEVPSAHTDWLSEICAEHQIFMVVGVIERDGGTLYCTSLTFSPEDGLLGKHRKLMPTAMERLIWGFGDGSTLPVFDTEIGKIGSVICWENYMPMLRMAMYQKGIQLYCAPTADDSDGWVASMRHIAREGRCYVLSSCQYMTRGDFPDDHHPIQGEAPDTIIMRGGSMIVNPLGEIIAGPIYDGEDIVYADLDLREIIRGKYDFDVVGHYARPDVFLLKVDEGKKQPVS</sequence>
<evidence type="ECO:0000259" key="2">
    <source>
        <dbReference type="PROSITE" id="PS50263"/>
    </source>
</evidence>
<comment type="similarity">
    <text evidence="1">Belongs to the carbon-nitrogen hydrolase superfamily. Nitrilase family.</text>
</comment>
<proteinExistence type="inferred from homology"/>
<reference evidence="3" key="1">
    <citation type="submission" date="2023-07" db="EMBL/GenBank/DDBJ databases">
        <title>Genome content predicts the carbon catabolic preferences of heterotrophic bacteria.</title>
        <authorList>
            <person name="Gralka M."/>
        </authorList>
    </citation>
    <scope>NUCLEOTIDE SEQUENCE</scope>
    <source>
        <strain evidence="3">I2M02</strain>
    </source>
</reference>
<dbReference type="Proteomes" id="UP001169823">
    <property type="component" value="Unassembled WGS sequence"/>
</dbReference>
<comment type="caution">
    <text evidence="3">The sequence shown here is derived from an EMBL/GenBank/DDBJ whole genome shotgun (WGS) entry which is preliminary data.</text>
</comment>
<evidence type="ECO:0000313" key="4">
    <source>
        <dbReference type="Proteomes" id="UP001169823"/>
    </source>
</evidence>